<reference evidence="2 3" key="1">
    <citation type="submission" date="2021-07" db="EMBL/GenBank/DDBJ databases">
        <authorList>
            <person name="Palmer J.M."/>
        </authorList>
    </citation>
    <scope>NUCLEOTIDE SEQUENCE [LARGE SCALE GENOMIC DNA]</scope>
    <source>
        <strain evidence="2 3">AT_MEX2019</strain>
        <tissue evidence="2">Muscle</tissue>
    </source>
</reference>
<evidence type="ECO:0000256" key="1">
    <source>
        <dbReference type="SAM" id="Phobius"/>
    </source>
</evidence>
<accession>A0ABU7BXN3</accession>
<comment type="caution">
    <text evidence="2">The sequence shown here is derived from an EMBL/GenBank/DDBJ whole genome shotgun (WGS) entry which is preliminary data.</text>
</comment>
<keyword evidence="1" id="KW-0812">Transmembrane</keyword>
<feature type="transmembrane region" description="Helical" evidence="1">
    <location>
        <begin position="51"/>
        <end position="77"/>
    </location>
</feature>
<proteinExistence type="predicted"/>
<gene>
    <name evidence="2" type="ORF">ATANTOWER_022915</name>
</gene>
<keyword evidence="1" id="KW-0472">Membrane</keyword>
<organism evidence="2 3">
    <name type="scientific">Ataeniobius toweri</name>
    <dbReference type="NCBI Taxonomy" id="208326"/>
    <lineage>
        <taxon>Eukaryota</taxon>
        <taxon>Metazoa</taxon>
        <taxon>Chordata</taxon>
        <taxon>Craniata</taxon>
        <taxon>Vertebrata</taxon>
        <taxon>Euteleostomi</taxon>
        <taxon>Actinopterygii</taxon>
        <taxon>Neopterygii</taxon>
        <taxon>Teleostei</taxon>
        <taxon>Neoteleostei</taxon>
        <taxon>Acanthomorphata</taxon>
        <taxon>Ovalentaria</taxon>
        <taxon>Atherinomorphae</taxon>
        <taxon>Cyprinodontiformes</taxon>
        <taxon>Goodeidae</taxon>
        <taxon>Ataeniobius</taxon>
    </lineage>
</organism>
<dbReference type="EMBL" id="JAHUTI010069347">
    <property type="protein sequence ID" value="MED6254320.1"/>
    <property type="molecule type" value="Genomic_DNA"/>
</dbReference>
<sequence length="198" mass="22505">MSCGRMTLKLENTIPTWGEGRYLRWYKRSHDGPRQAVCRSDPGFQAGLVQAIFVLLLIMMPSVSVTQAFLLLALLYLTLTASLPVRDEEEVEDFLTEVSRLSTPWSLPGISAETLLEARLRQLLSTGLNRRRQLGDIEFSNRYAEFLRSKAKHTSICAFLRRMQGVKKSGVGGDVEKVNLLLKQYMCPSVYNNWLTDM</sequence>
<protein>
    <submittedName>
        <fullName evidence="2">Uncharacterized protein</fullName>
    </submittedName>
</protein>
<dbReference type="Proteomes" id="UP001345963">
    <property type="component" value="Unassembled WGS sequence"/>
</dbReference>
<name>A0ABU7BXN3_9TELE</name>
<evidence type="ECO:0000313" key="2">
    <source>
        <dbReference type="EMBL" id="MED6254320.1"/>
    </source>
</evidence>
<keyword evidence="3" id="KW-1185">Reference proteome</keyword>
<keyword evidence="1" id="KW-1133">Transmembrane helix</keyword>
<evidence type="ECO:0000313" key="3">
    <source>
        <dbReference type="Proteomes" id="UP001345963"/>
    </source>
</evidence>